<accession>A0AAE0XJU8</accession>
<organism evidence="3 4">
    <name type="scientific">Podospora appendiculata</name>
    <dbReference type="NCBI Taxonomy" id="314037"/>
    <lineage>
        <taxon>Eukaryota</taxon>
        <taxon>Fungi</taxon>
        <taxon>Dikarya</taxon>
        <taxon>Ascomycota</taxon>
        <taxon>Pezizomycotina</taxon>
        <taxon>Sordariomycetes</taxon>
        <taxon>Sordariomycetidae</taxon>
        <taxon>Sordariales</taxon>
        <taxon>Podosporaceae</taxon>
        <taxon>Podospora</taxon>
    </lineage>
</organism>
<name>A0AAE0XJU8_9PEZI</name>
<evidence type="ECO:0000256" key="1">
    <source>
        <dbReference type="SAM" id="Coils"/>
    </source>
</evidence>
<feature type="compositionally biased region" description="Basic and acidic residues" evidence="2">
    <location>
        <begin position="713"/>
        <end position="723"/>
    </location>
</feature>
<feature type="compositionally biased region" description="Low complexity" evidence="2">
    <location>
        <begin position="480"/>
        <end position="490"/>
    </location>
</feature>
<dbReference type="AlphaFoldDB" id="A0AAE0XJU8"/>
<feature type="region of interest" description="Disordered" evidence="2">
    <location>
        <begin position="469"/>
        <end position="490"/>
    </location>
</feature>
<dbReference type="Proteomes" id="UP001270362">
    <property type="component" value="Unassembled WGS sequence"/>
</dbReference>
<feature type="coiled-coil region" evidence="1">
    <location>
        <begin position="73"/>
        <end position="104"/>
    </location>
</feature>
<feature type="region of interest" description="Disordered" evidence="2">
    <location>
        <begin position="657"/>
        <end position="724"/>
    </location>
</feature>
<feature type="compositionally biased region" description="Polar residues" evidence="2">
    <location>
        <begin position="766"/>
        <end position="783"/>
    </location>
</feature>
<reference evidence="3" key="1">
    <citation type="journal article" date="2023" name="Mol. Phylogenet. Evol.">
        <title>Genome-scale phylogeny and comparative genomics of the fungal order Sordariales.</title>
        <authorList>
            <person name="Hensen N."/>
            <person name="Bonometti L."/>
            <person name="Westerberg I."/>
            <person name="Brannstrom I.O."/>
            <person name="Guillou S."/>
            <person name="Cros-Aarteil S."/>
            <person name="Calhoun S."/>
            <person name="Haridas S."/>
            <person name="Kuo A."/>
            <person name="Mondo S."/>
            <person name="Pangilinan J."/>
            <person name="Riley R."/>
            <person name="LaButti K."/>
            <person name="Andreopoulos B."/>
            <person name="Lipzen A."/>
            <person name="Chen C."/>
            <person name="Yan M."/>
            <person name="Daum C."/>
            <person name="Ng V."/>
            <person name="Clum A."/>
            <person name="Steindorff A."/>
            <person name="Ohm R.A."/>
            <person name="Martin F."/>
            <person name="Silar P."/>
            <person name="Natvig D.O."/>
            <person name="Lalanne C."/>
            <person name="Gautier V."/>
            <person name="Ament-Velasquez S.L."/>
            <person name="Kruys A."/>
            <person name="Hutchinson M.I."/>
            <person name="Powell A.J."/>
            <person name="Barry K."/>
            <person name="Miller A.N."/>
            <person name="Grigoriev I.V."/>
            <person name="Debuchy R."/>
            <person name="Gladieux P."/>
            <person name="Hiltunen Thoren M."/>
            <person name="Johannesson H."/>
        </authorList>
    </citation>
    <scope>NUCLEOTIDE SEQUENCE</scope>
    <source>
        <strain evidence="3">CBS 314.62</strain>
    </source>
</reference>
<feature type="region of interest" description="Disordered" evidence="2">
    <location>
        <begin position="766"/>
        <end position="883"/>
    </location>
</feature>
<feature type="compositionally biased region" description="Acidic residues" evidence="2">
    <location>
        <begin position="212"/>
        <end position="235"/>
    </location>
</feature>
<feature type="compositionally biased region" description="Basic and acidic residues" evidence="2">
    <location>
        <begin position="802"/>
        <end position="814"/>
    </location>
</feature>
<feature type="region of interest" description="Disordered" evidence="2">
    <location>
        <begin position="206"/>
        <end position="235"/>
    </location>
</feature>
<keyword evidence="4" id="KW-1185">Reference proteome</keyword>
<gene>
    <name evidence="3" type="ORF">B0T22DRAFT_81374</name>
</gene>
<reference evidence="3" key="2">
    <citation type="submission" date="2023-06" db="EMBL/GenBank/DDBJ databases">
        <authorList>
            <consortium name="Lawrence Berkeley National Laboratory"/>
            <person name="Haridas S."/>
            <person name="Hensen N."/>
            <person name="Bonometti L."/>
            <person name="Westerberg I."/>
            <person name="Brannstrom I.O."/>
            <person name="Guillou S."/>
            <person name="Cros-Aarteil S."/>
            <person name="Calhoun S."/>
            <person name="Kuo A."/>
            <person name="Mondo S."/>
            <person name="Pangilinan J."/>
            <person name="Riley R."/>
            <person name="Labutti K."/>
            <person name="Andreopoulos B."/>
            <person name="Lipzen A."/>
            <person name="Chen C."/>
            <person name="Yanf M."/>
            <person name="Daum C."/>
            <person name="Ng V."/>
            <person name="Clum A."/>
            <person name="Steindorff A."/>
            <person name="Ohm R."/>
            <person name="Martin F."/>
            <person name="Silar P."/>
            <person name="Natvig D."/>
            <person name="Lalanne C."/>
            <person name="Gautier V."/>
            <person name="Ament-Velasquez S.L."/>
            <person name="Kruys A."/>
            <person name="Hutchinson M.I."/>
            <person name="Powell A.J."/>
            <person name="Barry K."/>
            <person name="Miller A.N."/>
            <person name="Grigoriev I.V."/>
            <person name="Debuchy R."/>
            <person name="Gladieux P."/>
            <person name="Thoren M.H."/>
            <person name="Johannesson H."/>
        </authorList>
    </citation>
    <scope>NUCLEOTIDE SEQUENCE</scope>
    <source>
        <strain evidence="3">CBS 314.62</strain>
    </source>
</reference>
<comment type="caution">
    <text evidence="3">The sequence shown here is derived from an EMBL/GenBank/DDBJ whole genome shotgun (WGS) entry which is preliminary data.</text>
</comment>
<keyword evidence="1" id="KW-0175">Coiled coil</keyword>
<evidence type="ECO:0000313" key="3">
    <source>
        <dbReference type="EMBL" id="KAK3694772.1"/>
    </source>
</evidence>
<evidence type="ECO:0000256" key="2">
    <source>
        <dbReference type="SAM" id="MobiDB-lite"/>
    </source>
</evidence>
<sequence>MAVDTSLPSPSSVFLPPSVPSSSFCLATNFSIEVPTALAVSCTPAKSTNVPLQFKPTGWLTESLADQAKAKEAERLEKIILEAQREANETLAKAEATAEQIRLERRRGWAAAQKWKDNHEDKERETRLHDYCGEKATDRTRLFMAKEYLVPVDPALMSDLPNMAQTGLLAVPAEEIAERRERLAEQETVLRWPGSTVVANNTYAESVPSVEDGSDEESEHSVEDDVDAEGEPDTEMDQQEVNYNISAAEQFQMQSYEADTAASLRLSAPAAGDYLDDEDKIEFLTQYTIDAYAQGSTATPVQEKQTTTSLEQDGELFNQTTPSQAQHDESLNQTAIPQDVEQDEQPPSESTNSQEQNNEMTIEPTTSPNRKKVPPPQAGRKRGCDEYEVAGAGETLNFSERVIATPMKRLMPGGSVIAKDQDTQFRDDLPSDVKLAAEVHSRDALGGPLAVVRAQSLLERVRATFGEPVTPQQAEEPTVAAAPASSPLFSPLSSARPSPAILGSSPLFTPSPAAAAAAVTPSPYRSPLSAVSAFAPATPSPLAAPPLTPADAALQTPTAATPSLLAATPPFTPAEQTSAVAIPSPYSAPNPVNPPFTPVTGGNDDYYIPRLRFPVIRPRAVNCPPEMRGFIRAESAPLPPVEMIQRVMPPLPSGFSRSLGALPAGQSPLPNTFPHSRPRPQTLPQEMETKQSEPQTLPEKMETGQSEPQALSEKMEIEQDSPVKKPISACSPVFASGITWKISAKPATPARSLDLSRWNTPDPLLQTASSSIAGPSKLPGTTSGKKKKPAVSCFILPKKKNNKADRKGKGKATDEDTEMDVDGRGEDHDNNDTNMDIDGDDNHGNDSHMNLGGGDDHHNDAHMDIDDGDNHDAGDRDGDVQMN</sequence>
<feature type="compositionally biased region" description="Polar residues" evidence="2">
    <location>
        <begin position="347"/>
        <end position="368"/>
    </location>
</feature>
<protein>
    <submittedName>
        <fullName evidence="3">Uncharacterized protein</fullName>
    </submittedName>
</protein>
<evidence type="ECO:0000313" key="4">
    <source>
        <dbReference type="Proteomes" id="UP001270362"/>
    </source>
</evidence>
<feature type="compositionally biased region" description="Basic and acidic residues" evidence="2">
    <location>
        <begin position="854"/>
        <end position="883"/>
    </location>
</feature>
<feature type="region of interest" description="Disordered" evidence="2">
    <location>
        <begin position="339"/>
        <end position="384"/>
    </location>
</feature>
<dbReference type="EMBL" id="JAULSO010000001">
    <property type="protein sequence ID" value="KAK3694772.1"/>
    <property type="molecule type" value="Genomic_DNA"/>
</dbReference>
<feature type="compositionally biased region" description="Basic and acidic residues" evidence="2">
    <location>
        <begin position="821"/>
        <end position="831"/>
    </location>
</feature>
<proteinExistence type="predicted"/>